<dbReference type="EMBL" id="GBXM01081293">
    <property type="protein sequence ID" value="JAH27284.1"/>
    <property type="molecule type" value="Transcribed_RNA"/>
</dbReference>
<evidence type="ECO:0000313" key="1">
    <source>
        <dbReference type="EMBL" id="JAH27284.1"/>
    </source>
</evidence>
<proteinExistence type="predicted"/>
<accession>A0A0E9RDY8</accession>
<protein>
    <submittedName>
        <fullName evidence="1">Uncharacterized protein</fullName>
    </submittedName>
</protein>
<dbReference type="AlphaFoldDB" id="A0A0E9RDY8"/>
<reference evidence="1" key="1">
    <citation type="submission" date="2014-11" db="EMBL/GenBank/DDBJ databases">
        <authorList>
            <person name="Amaro Gonzalez C."/>
        </authorList>
    </citation>
    <scope>NUCLEOTIDE SEQUENCE</scope>
</reference>
<organism evidence="1">
    <name type="scientific">Anguilla anguilla</name>
    <name type="common">European freshwater eel</name>
    <name type="synonym">Muraena anguilla</name>
    <dbReference type="NCBI Taxonomy" id="7936"/>
    <lineage>
        <taxon>Eukaryota</taxon>
        <taxon>Metazoa</taxon>
        <taxon>Chordata</taxon>
        <taxon>Craniata</taxon>
        <taxon>Vertebrata</taxon>
        <taxon>Euteleostomi</taxon>
        <taxon>Actinopterygii</taxon>
        <taxon>Neopterygii</taxon>
        <taxon>Teleostei</taxon>
        <taxon>Anguilliformes</taxon>
        <taxon>Anguillidae</taxon>
        <taxon>Anguilla</taxon>
    </lineage>
</organism>
<name>A0A0E9RDY8_ANGAN</name>
<reference evidence="1" key="2">
    <citation type="journal article" date="2015" name="Fish Shellfish Immunol.">
        <title>Early steps in the European eel (Anguilla anguilla)-Vibrio vulnificus interaction in the gills: Role of the RtxA13 toxin.</title>
        <authorList>
            <person name="Callol A."/>
            <person name="Pajuelo D."/>
            <person name="Ebbesson L."/>
            <person name="Teles M."/>
            <person name="MacKenzie S."/>
            <person name="Amaro C."/>
        </authorList>
    </citation>
    <scope>NUCLEOTIDE SEQUENCE</scope>
</reference>
<sequence>MDFCALSIIVMSDCRVVHSR</sequence>